<sequence>MKITDTPGPTVGSAFHSRDGLVASRPIYVALSMKADLLGETFLNEKSQDIILKLTASPKAMQAAVVTIEQIDGVAKISYGETAE</sequence>
<reference evidence="1 2" key="1">
    <citation type="submission" date="2024-09" db="EMBL/GenBank/DDBJ databases">
        <authorList>
            <person name="Sun Q."/>
            <person name="Mori K."/>
        </authorList>
    </citation>
    <scope>NUCLEOTIDE SEQUENCE [LARGE SCALE GENOMIC DNA]</scope>
    <source>
        <strain evidence="1 2">JCM 1334</strain>
    </source>
</reference>
<keyword evidence="2" id="KW-1185">Reference proteome</keyword>
<dbReference type="RefSeq" id="WP_234748049.1">
    <property type="nucleotide sequence ID" value="NZ_BAAAWN010000001.1"/>
</dbReference>
<proteinExistence type="predicted"/>
<protein>
    <submittedName>
        <fullName evidence="1">Uncharacterized protein</fullName>
    </submittedName>
</protein>
<name>A0ABV5XXN1_ARTRM</name>
<dbReference type="Proteomes" id="UP001589702">
    <property type="component" value="Unassembled WGS sequence"/>
</dbReference>
<gene>
    <name evidence="1" type="ORF">ACFFP1_06695</name>
</gene>
<evidence type="ECO:0000313" key="2">
    <source>
        <dbReference type="Proteomes" id="UP001589702"/>
    </source>
</evidence>
<evidence type="ECO:0000313" key="1">
    <source>
        <dbReference type="EMBL" id="MFB9819186.1"/>
    </source>
</evidence>
<accession>A0ABV5XXN1</accession>
<dbReference type="EMBL" id="JBHMBC010000007">
    <property type="protein sequence ID" value="MFB9819186.1"/>
    <property type="molecule type" value="Genomic_DNA"/>
</dbReference>
<organism evidence="1 2">
    <name type="scientific">Arthrobacter ramosus</name>
    <dbReference type="NCBI Taxonomy" id="1672"/>
    <lineage>
        <taxon>Bacteria</taxon>
        <taxon>Bacillati</taxon>
        <taxon>Actinomycetota</taxon>
        <taxon>Actinomycetes</taxon>
        <taxon>Micrococcales</taxon>
        <taxon>Micrococcaceae</taxon>
        <taxon>Arthrobacter</taxon>
    </lineage>
</organism>
<comment type="caution">
    <text evidence="1">The sequence shown here is derived from an EMBL/GenBank/DDBJ whole genome shotgun (WGS) entry which is preliminary data.</text>
</comment>